<dbReference type="PROSITE" id="PS50110">
    <property type="entry name" value="RESPONSE_REGULATORY"/>
    <property type="match status" value="1"/>
</dbReference>
<feature type="transmembrane region" description="Helical" evidence="13">
    <location>
        <begin position="281"/>
        <end position="303"/>
    </location>
</feature>
<evidence type="ECO:0000256" key="6">
    <source>
        <dbReference type="ARBA" id="ARBA00022679"/>
    </source>
</evidence>
<dbReference type="PROSITE" id="PS50109">
    <property type="entry name" value="HIS_KIN"/>
    <property type="match status" value="1"/>
</dbReference>
<evidence type="ECO:0000313" key="17">
    <source>
        <dbReference type="Proteomes" id="UP001065322"/>
    </source>
</evidence>
<dbReference type="InterPro" id="IPR003594">
    <property type="entry name" value="HATPase_dom"/>
</dbReference>
<dbReference type="Proteomes" id="UP001065322">
    <property type="component" value="Chromosome"/>
</dbReference>
<evidence type="ECO:0000256" key="7">
    <source>
        <dbReference type="ARBA" id="ARBA00022692"/>
    </source>
</evidence>
<sequence>MIDYLSSIWLVGLISLAYVGFLFVLAILGDRIRKSSWQPYVYSLTLAIFCTTWAFYGTVEQTVRHGWLLAPTYLGAIVLITVGWKILDRIIQIARQENSTTISDFISARFGHSRGLAVLISVLSILGIVPYIALQLKAVSGSFQIITDTTSVQLSWYSDPTLFIAAVMAVFSILFGTRTVDSSESHQGMMLAIAFESLVKLFALSAVGIFAVYGLYDGFGDLFSQALANEELHKVLTTYENPSVYLTHALIGGIAIIALPRQFHVAVVEYRSEQDLKTARWMFPLYLLLINLFLLPLALAAFMHGDVLESFNFITLQLPLAFGQTELATFAYVGGLSAGTSMVIIASITLATMICNEIIIPLLIKLRLQGDSRDIKERVLNIRRIAIVIVMAFAFVYYRMLSQFHSLSEIGLLSFTAIAQFAPPILIGLMWQGANRLGAYAGLISGFLLWFYCLFLPVLANAGWIDAGFMDGPFGLSFLRPQALLGFDHMNPVVHGTFWSLMANTLALVIFSLYYKPGFSDIEQAQRFVEPFSGQRNVAPRRYAIRTDDLKALLQRFINPAKIDALFKDFSNPVTGRLITRGVVSESMLKAADRLLSSVLGRRGSDLLLHNLVDDKSPQFAHLNSLMEEVSEVVLFNRDLLNSVLHSLVQGITVVDENHNLVAWNQRFANLYDFPPGYLYVGLSAEMVVRFIARSGGYGEGDVEAQVQMRMSEIENRMSLHYVRRAADRRYIELIGNPISTNLYITVYSDITEYRNIEDELRKANEILEDRVEERTQELTALNADLQRANRNKTRFLAAAGHDLVQPLNSASLFSASIINKLQKAASRCPELSTDILPVAQNMEHSLSSAESLLNELLEISKLDADIVRANVQIFRLSSVLRSLVEEFRPLFQRKGIELRFIDCQLMVESDPVLLRRILQNLLANALRYTDRGRVLIGVRRSRDHVRLQVLDSGRGIPPDDLHMIFEEFHRVESQGDNGSKGLGLGLSIVQRMCKLLQHPIQAQSELGRGSVFTMAIPITEQLPEPEIPAAAQVSLSNDQLILCIDNERQITEGMSELLSDWGYQVVAAINDEEALQKLQGRTPAVAIVDYHLDFGKTGLDAMAALQPHWQQPVPCLVITADYTDEVKERIQALDYQLLKKPVKAMALRAVLNQIMGYRE</sequence>
<feature type="transmembrane region" description="Helical" evidence="13">
    <location>
        <begin position="154"/>
        <end position="177"/>
    </location>
</feature>
<dbReference type="EMBL" id="CP054475">
    <property type="protein sequence ID" value="UXD88978.1"/>
    <property type="molecule type" value="Genomic_DNA"/>
</dbReference>
<keyword evidence="12" id="KW-0175">Coiled coil</keyword>
<dbReference type="Gene3D" id="1.20.1730.10">
    <property type="entry name" value="Sodium/glucose cotransporter"/>
    <property type="match status" value="1"/>
</dbReference>
<dbReference type="SMART" id="SM00448">
    <property type="entry name" value="REC"/>
    <property type="match status" value="1"/>
</dbReference>
<feature type="transmembrane region" description="Helical" evidence="13">
    <location>
        <begin position="410"/>
        <end position="431"/>
    </location>
</feature>
<dbReference type="InterPro" id="IPR011006">
    <property type="entry name" value="CheY-like_superfamily"/>
</dbReference>
<dbReference type="Gene3D" id="1.10.287.130">
    <property type="match status" value="1"/>
</dbReference>
<reference evidence="17" key="1">
    <citation type="submission" date="2020-06" db="EMBL/GenBank/DDBJ databases">
        <title>Thalassolituus marinus alknpb1M-1, a hydrocarbon-degrading bacterium isolated from the deep-sea overlying water using an in-situ strategy from the South China Sea basin.</title>
        <authorList>
            <person name="Dong C."/>
            <person name="Chen Y."/>
            <person name="Shao Z."/>
        </authorList>
    </citation>
    <scope>NUCLEOTIDE SEQUENCE [LARGE SCALE GENOMIC DNA]</scope>
    <source>
        <strain evidence="17">alknpb1M-1</strain>
    </source>
</reference>
<evidence type="ECO:0000313" key="16">
    <source>
        <dbReference type="EMBL" id="UXD88978.1"/>
    </source>
</evidence>
<dbReference type="SUPFAM" id="SSF52172">
    <property type="entry name" value="CheY-like"/>
    <property type="match status" value="1"/>
</dbReference>
<feature type="domain" description="Histidine kinase" evidence="14">
    <location>
        <begin position="799"/>
        <end position="1021"/>
    </location>
</feature>
<evidence type="ECO:0000256" key="10">
    <source>
        <dbReference type="ARBA" id="ARBA00023136"/>
    </source>
</evidence>
<evidence type="ECO:0000256" key="12">
    <source>
        <dbReference type="SAM" id="Coils"/>
    </source>
</evidence>
<dbReference type="InterPro" id="IPR036097">
    <property type="entry name" value="HisK_dim/P_sf"/>
</dbReference>
<dbReference type="SUPFAM" id="SSF55874">
    <property type="entry name" value="ATPase domain of HSP90 chaperone/DNA topoisomerase II/histidine kinase"/>
    <property type="match status" value="1"/>
</dbReference>
<feature type="coiled-coil region" evidence="12">
    <location>
        <begin position="751"/>
        <end position="792"/>
    </location>
</feature>
<keyword evidence="17" id="KW-1185">Reference proteome</keyword>
<dbReference type="CDD" id="cd00156">
    <property type="entry name" value="REC"/>
    <property type="match status" value="1"/>
</dbReference>
<evidence type="ECO:0000259" key="15">
    <source>
        <dbReference type="PROSITE" id="PS50110"/>
    </source>
</evidence>
<protein>
    <recommendedName>
        <fullName evidence="4">histidine kinase</fullName>
        <ecNumber evidence="4">2.7.13.3</ecNumber>
    </recommendedName>
</protein>
<dbReference type="InterPro" id="IPR004358">
    <property type="entry name" value="Sig_transdc_His_kin-like_C"/>
</dbReference>
<dbReference type="SMART" id="SM00387">
    <property type="entry name" value="HATPase_c"/>
    <property type="match status" value="1"/>
</dbReference>
<dbReference type="Gene3D" id="3.30.565.10">
    <property type="entry name" value="Histidine kinase-like ATPase, C-terminal domain"/>
    <property type="match status" value="1"/>
</dbReference>
<dbReference type="CDD" id="cd00082">
    <property type="entry name" value="HisKA"/>
    <property type="match status" value="1"/>
</dbReference>
<gene>
    <name evidence="16" type="ORF">HUF19_16705</name>
</gene>
<dbReference type="PANTHER" id="PTHR43047">
    <property type="entry name" value="TWO-COMPONENT HISTIDINE PROTEIN KINASE"/>
    <property type="match status" value="1"/>
</dbReference>
<dbReference type="InterPro" id="IPR038377">
    <property type="entry name" value="Na/Glc_symporter_sf"/>
</dbReference>
<feature type="transmembrane region" description="Helical" evidence="13">
    <location>
        <begin position="243"/>
        <end position="260"/>
    </location>
</feature>
<evidence type="ECO:0000256" key="3">
    <source>
        <dbReference type="ARBA" id="ARBA00006434"/>
    </source>
</evidence>
<name>A0ABY6ADT5_9GAMM</name>
<dbReference type="InterPro" id="IPR036890">
    <property type="entry name" value="HATPase_C_sf"/>
</dbReference>
<dbReference type="Pfam" id="PF02518">
    <property type="entry name" value="HATPase_c"/>
    <property type="match status" value="1"/>
</dbReference>
<dbReference type="CDD" id="cd00075">
    <property type="entry name" value="HATPase"/>
    <property type="match status" value="1"/>
</dbReference>
<dbReference type="InterPro" id="IPR001789">
    <property type="entry name" value="Sig_transdc_resp-reg_receiver"/>
</dbReference>
<dbReference type="EC" id="2.7.13.3" evidence="4"/>
<evidence type="ECO:0000256" key="8">
    <source>
        <dbReference type="ARBA" id="ARBA00022777"/>
    </source>
</evidence>
<evidence type="ECO:0000256" key="2">
    <source>
        <dbReference type="ARBA" id="ARBA00004141"/>
    </source>
</evidence>
<dbReference type="GO" id="GO:0016301">
    <property type="term" value="F:kinase activity"/>
    <property type="evidence" value="ECO:0007669"/>
    <property type="project" value="UniProtKB-KW"/>
</dbReference>
<dbReference type="Gene3D" id="3.30.450.20">
    <property type="entry name" value="PAS domain"/>
    <property type="match status" value="1"/>
</dbReference>
<feature type="transmembrane region" description="Helical" evidence="13">
    <location>
        <begin position="6"/>
        <end position="28"/>
    </location>
</feature>
<evidence type="ECO:0000256" key="1">
    <source>
        <dbReference type="ARBA" id="ARBA00000085"/>
    </source>
</evidence>
<dbReference type="Pfam" id="PF00072">
    <property type="entry name" value="Response_reg"/>
    <property type="match status" value="1"/>
</dbReference>
<comment type="catalytic activity">
    <reaction evidence="1">
        <text>ATP + protein L-histidine = ADP + protein N-phospho-L-histidine.</text>
        <dbReference type="EC" id="2.7.13.3"/>
    </reaction>
</comment>
<feature type="modified residue" description="4-aspartylphosphate" evidence="11">
    <location>
        <position position="1090"/>
    </location>
</feature>
<evidence type="ECO:0000256" key="9">
    <source>
        <dbReference type="ARBA" id="ARBA00022989"/>
    </source>
</evidence>
<evidence type="ECO:0000256" key="4">
    <source>
        <dbReference type="ARBA" id="ARBA00012438"/>
    </source>
</evidence>
<evidence type="ECO:0000256" key="11">
    <source>
        <dbReference type="PROSITE-ProRule" id="PRU00169"/>
    </source>
</evidence>
<dbReference type="SUPFAM" id="SSF47384">
    <property type="entry name" value="Homodimeric domain of signal transducing histidine kinase"/>
    <property type="match status" value="1"/>
</dbReference>
<dbReference type="PRINTS" id="PR00344">
    <property type="entry name" value="BCTRLSENSOR"/>
</dbReference>
<feature type="transmembrane region" description="Helical" evidence="13">
    <location>
        <begin position="342"/>
        <end position="364"/>
    </location>
</feature>
<feature type="transmembrane region" description="Helical" evidence="13">
    <location>
        <begin position="438"/>
        <end position="460"/>
    </location>
</feature>
<dbReference type="InterPro" id="IPR035965">
    <property type="entry name" value="PAS-like_dom_sf"/>
</dbReference>
<dbReference type="PANTHER" id="PTHR43047:SF9">
    <property type="entry name" value="HISTIDINE KINASE"/>
    <property type="match status" value="1"/>
</dbReference>
<feature type="transmembrane region" description="Helical" evidence="13">
    <location>
        <begin position="116"/>
        <end position="134"/>
    </location>
</feature>
<keyword evidence="8 16" id="KW-0418">Kinase</keyword>
<dbReference type="Gene3D" id="3.40.50.2300">
    <property type="match status" value="1"/>
</dbReference>
<evidence type="ECO:0000256" key="13">
    <source>
        <dbReference type="SAM" id="Phobius"/>
    </source>
</evidence>
<keyword evidence="6" id="KW-0808">Transferase</keyword>
<dbReference type="SMART" id="SM00388">
    <property type="entry name" value="HisKA"/>
    <property type="match status" value="1"/>
</dbReference>
<evidence type="ECO:0000259" key="14">
    <source>
        <dbReference type="PROSITE" id="PS50109"/>
    </source>
</evidence>
<keyword evidence="9 13" id="KW-1133">Transmembrane helix</keyword>
<feature type="transmembrane region" description="Helical" evidence="13">
    <location>
        <begin position="198"/>
        <end position="216"/>
    </location>
</feature>
<keyword evidence="5 11" id="KW-0597">Phosphoprotein</keyword>
<accession>A0ABY6ADT5</accession>
<dbReference type="RefSeq" id="WP_260997662.1">
    <property type="nucleotide sequence ID" value="NZ_CP054475.1"/>
</dbReference>
<comment type="similarity">
    <text evidence="3">Belongs to the sodium:solute symporter (SSF) (TC 2.A.21) family.</text>
</comment>
<dbReference type="Pfam" id="PF12860">
    <property type="entry name" value="PAS_7"/>
    <property type="match status" value="1"/>
</dbReference>
<comment type="subcellular location">
    <subcellularLocation>
        <location evidence="2">Membrane</location>
        <topology evidence="2">Multi-pass membrane protein</topology>
    </subcellularLocation>
</comment>
<dbReference type="CDD" id="cd10322">
    <property type="entry name" value="SLC5sbd"/>
    <property type="match status" value="1"/>
</dbReference>
<feature type="transmembrane region" description="Helical" evidence="13">
    <location>
        <begin position="65"/>
        <end position="87"/>
    </location>
</feature>
<keyword evidence="7 13" id="KW-0812">Transmembrane</keyword>
<dbReference type="InterPro" id="IPR003661">
    <property type="entry name" value="HisK_dim/P_dom"/>
</dbReference>
<feature type="domain" description="Response regulatory" evidence="15">
    <location>
        <begin position="1041"/>
        <end position="1156"/>
    </location>
</feature>
<dbReference type="PROSITE" id="PS50283">
    <property type="entry name" value="NA_SOLUT_SYMP_3"/>
    <property type="match status" value="1"/>
</dbReference>
<keyword evidence="10 13" id="KW-0472">Membrane</keyword>
<feature type="transmembrane region" description="Helical" evidence="13">
    <location>
        <begin position="385"/>
        <end position="404"/>
    </location>
</feature>
<proteinExistence type="inferred from homology"/>
<organism evidence="16 17">
    <name type="scientific">Thalassolituus hydrocarboniclasticus</name>
    <dbReference type="NCBI Taxonomy" id="2742796"/>
    <lineage>
        <taxon>Bacteria</taxon>
        <taxon>Pseudomonadati</taxon>
        <taxon>Pseudomonadota</taxon>
        <taxon>Gammaproteobacteria</taxon>
        <taxon>Oceanospirillales</taxon>
        <taxon>Oceanospirillaceae</taxon>
        <taxon>Thalassolituus</taxon>
    </lineage>
</organism>
<evidence type="ECO:0000256" key="5">
    <source>
        <dbReference type="ARBA" id="ARBA00022553"/>
    </source>
</evidence>
<dbReference type="InterPro" id="IPR001734">
    <property type="entry name" value="Na/solute_symporter"/>
</dbReference>
<feature type="transmembrane region" description="Helical" evidence="13">
    <location>
        <begin position="40"/>
        <end position="59"/>
    </location>
</feature>
<dbReference type="SUPFAM" id="SSF55785">
    <property type="entry name" value="PYP-like sensor domain (PAS domain)"/>
    <property type="match status" value="1"/>
</dbReference>
<dbReference type="InterPro" id="IPR005467">
    <property type="entry name" value="His_kinase_dom"/>
</dbReference>